<dbReference type="OMA" id="ACIGVEE"/>
<reference evidence="3" key="1">
    <citation type="journal article" date="2006" name="Science">
        <title>Phytophthora genome sequences uncover evolutionary origins and mechanisms of pathogenesis.</title>
        <authorList>
            <person name="Tyler B.M."/>
            <person name="Tripathy S."/>
            <person name="Zhang X."/>
            <person name="Dehal P."/>
            <person name="Jiang R.H."/>
            <person name="Aerts A."/>
            <person name="Arredondo F.D."/>
            <person name="Baxter L."/>
            <person name="Bensasson D."/>
            <person name="Beynon J.L."/>
            <person name="Chapman J."/>
            <person name="Damasceno C.M."/>
            <person name="Dorrance A.E."/>
            <person name="Dou D."/>
            <person name="Dickerman A.W."/>
            <person name="Dubchak I.L."/>
            <person name="Garbelotto M."/>
            <person name="Gijzen M."/>
            <person name="Gordon S.G."/>
            <person name="Govers F."/>
            <person name="Grunwald N.J."/>
            <person name="Huang W."/>
            <person name="Ivors K.L."/>
            <person name="Jones R.W."/>
            <person name="Kamoun S."/>
            <person name="Krampis K."/>
            <person name="Lamour K.H."/>
            <person name="Lee M.K."/>
            <person name="McDonald W.H."/>
            <person name="Medina M."/>
            <person name="Meijer H.J."/>
            <person name="Nordberg E.K."/>
            <person name="Maclean D.J."/>
            <person name="Ospina-Giraldo M.D."/>
            <person name="Morris P.F."/>
            <person name="Phuntumart V."/>
            <person name="Putnam N.H."/>
            <person name="Rash S."/>
            <person name="Rose J.K."/>
            <person name="Sakihama Y."/>
            <person name="Salamov A.A."/>
            <person name="Savidor A."/>
            <person name="Scheuring C.F."/>
            <person name="Smith B.M."/>
            <person name="Sobral B.W."/>
            <person name="Terry A."/>
            <person name="Torto-Alalibo T.A."/>
            <person name="Win J."/>
            <person name="Xu Z."/>
            <person name="Zhang H."/>
            <person name="Grigoriev I.V."/>
            <person name="Rokhsar D.S."/>
            <person name="Boore J.L."/>
        </authorList>
    </citation>
    <scope>NUCLEOTIDE SEQUENCE [LARGE SCALE GENOMIC DNA]</scope>
    <source>
        <strain evidence="3">Pr102</strain>
    </source>
</reference>
<evidence type="ECO:0000313" key="3">
    <source>
        <dbReference type="Proteomes" id="UP000005238"/>
    </source>
</evidence>
<dbReference type="EMBL" id="DS566060">
    <property type="status" value="NOT_ANNOTATED_CDS"/>
    <property type="molecule type" value="Genomic_DNA"/>
</dbReference>
<dbReference type="EnsemblProtists" id="Phyra81754">
    <property type="protein sequence ID" value="Phyra81754"/>
    <property type="gene ID" value="Phyra81754"/>
</dbReference>
<keyword evidence="3" id="KW-1185">Reference proteome</keyword>
<protein>
    <recommendedName>
        <fullName evidence="4">DUF4604 domain-containing protein</fullName>
    </recommendedName>
</protein>
<dbReference type="Proteomes" id="UP000005238">
    <property type="component" value="Unassembled WGS sequence"/>
</dbReference>
<feature type="region of interest" description="Disordered" evidence="1">
    <location>
        <begin position="1"/>
        <end position="151"/>
    </location>
</feature>
<dbReference type="VEuPathDB" id="FungiDB:KRP22_10900"/>
<organism evidence="2 3">
    <name type="scientific">Phytophthora ramorum</name>
    <name type="common">Sudden oak death agent</name>
    <dbReference type="NCBI Taxonomy" id="164328"/>
    <lineage>
        <taxon>Eukaryota</taxon>
        <taxon>Sar</taxon>
        <taxon>Stramenopiles</taxon>
        <taxon>Oomycota</taxon>
        <taxon>Peronosporomycetes</taxon>
        <taxon>Peronosporales</taxon>
        <taxon>Peronosporaceae</taxon>
        <taxon>Phytophthora</taxon>
    </lineage>
</organism>
<evidence type="ECO:0000313" key="2">
    <source>
        <dbReference type="EnsemblProtists" id="Phyra81754"/>
    </source>
</evidence>
<sequence>MDDDWREDGSLRGLNGGGGGQGKARGKGKGPQFTRVIPKFLQKFHQPPAIQAKFATLPKPGEDEEDEGLDEVQQAALDEYLAKKEEKKKAAEGGEEGDADSTKKSKTTVGQAVVQMGKAKASDATKKKKRKRTDRPTLSNKKLLSFSMDDE</sequence>
<dbReference type="eggNOG" id="ENOG502SA3D">
    <property type="taxonomic scope" value="Eukaryota"/>
</dbReference>
<dbReference type="AlphaFoldDB" id="H3GWB0"/>
<proteinExistence type="predicted"/>
<dbReference type="HOGENOM" id="CLU_1725904_0_0_1"/>
<dbReference type="InParanoid" id="H3GWB0"/>
<evidence type="ECO:0008006" key="4">
    <source>
        <dbReference type="Google" id="ProtNLM"/>
    </source>
</evidence>
<name>H3GWB0_PHYRM</name>
<reference evidence="2" key="2">
    <citation type="submission" date="2015-06" db="UniProtKB">
        <authorList>
            <consortium name="EnsemblProtists"/>
        </authorList>
    </citation>
    <scope>IDENTIFICATION</scope>
    <source>
        <strain evidence="2">Pr102</strain>
    </source>
</reference>
<feature type="compositionally biased region" description="Basic and acidic residues" evidence="1">
    <location>
        <begin position="80"/>
        <end position="92"/>
    </location>
</feature>
<dbReference type="VEuPathDB" id="FungiDB:KRP23_11735"/>
<feature type="compositionally biased region" description="Gly residues" evidence="1">
    <location>
        <begin position="14"/>
        <end position="23"/>
    </location>
</feature>
<evidence type="ECO:0000256" key="1">
    <source>
        <dbReference type="SAM" id="MobiDB-lite"/>
    </source>
</evidence>
<accession>H3GWB0</accession>